<name>A0A0C9VW26_SPHS4</name>
<feature type="region of interest" description="Disordered" evidence="1">
    <location>
        <begin position="73"/>
        <end position="139"/>
    </location>
</feature>
<organism evidence="2 3">
    <name type="scientific">Sphaerobolus stellatus (strain SS14)</name>
    <dbReference type="NCBI Taxonomy" id="990650"/>
    <lineage>
        <taxon>Eukaryota</taxon>
        <taxon>Fungi</taxon>
        <taxon>Dikarya</taxon>
        <taxon>Basidiomycota</taxon>
        <taxon>Agaricomycotina</taxon>
        <taxon>Agaricomycetes</taxon>
        <taxon>Phallomycetidae</taxon>
        <taxon>Geastrales</taxon>
        <taxon>Sphaerobolaceae</taxon>
        <taxon>Sphaerobolus</taxon>
    </lineage>
</organism>
<gene>
    <name evidence="2" type="ORF">M422DRAFT_254284</name>
</gene>
<evidence type="ECO:0000256" key="1">
    <source>
        <dbReference type="SAM" id="MobiDB-lite"/>
    </source>
</evidence>
<dbReference type="Proteomes" id="UP000054279">
    <property type="component" value="Unassembled WGS sequence"/>
</dbReference>
<evidence type="ECO:0000313" key="3">
    <source>
        <dbReference type="Proteomes" id="UP000054279"/>
    </source>
</evidence>
<accession>A0A0C9VW26</accession>
<reference evidence="2 3" key="1">
    <citation type="submission" date="2014-06" db="EMBL/GenBank/DDBJ databases">
        <title>Evolutionary Origins and Diversification of the Mycorrhizal Mutualists.</title>
        <authorList>
            <consortium name="DOE Joint Genome Institute"/>
            <consortium name="Mycorrhizal Genomics Consortium"/>
            <person name="Kohler A."/>
            <person name="Kuo A."/>
            <person name="Nagy L.G."/>
            <person name="Floudas D."/>
            <person name="Copeland A."/>
            <person name="Barry K.W."/>
            <person name="Cichocki N."/>
            <person name="Veneault-Fourrey C."/>
            <person name="LaButti K."/>
            <person name="Lindquist E.A."/>
            <person name="Lipzen A."/>
            <person name="Lundell T."/>
            <person name="Morin E."/>
            <person name="Murat C."/>
            <person name="Riley R."/>
            <person name="Ohm R."/>
            <person name="Sun H."/>
            <person name="Tunlid A."/>
            <person name="Henrissat B."/>
            <person name="Grigoriev I.V."/>
            <person name="Hibbett D.S."/>
            <person name="Martin F."/>
        </authorList>
    </citation>
    <scope>NUCLEOTIDE SEQUENCE [LARGE SCALE GENOMIC DNA]</scope>
    <source>
        <strain evidence="2 3">SS14</strain>
    </source>
</reference>
<dbReference type="HOGENOM" id="CLU_1099094_0_0_1"/>
<feature type="region of interest" description="Disordered" evidence="1">
    <location>
        <begin position="155"/>
        <end position="181"/>
    </location>
</feature>
<feature type="compositionally biased region" description="Polar residues" evidence="1">
    <location>
        <begin position="106"/>
        <end position="117"/>
    </location>
</feature>
<dbReference type="AlphaFoldDB" id="A0A0C9VW26"/>
<keyword evidence="3" id="KW-1185">Reference proteome</keyword>
<proteinExistence type="predicted"/>
<dbReference type="EMBL" id="KN837129">
    <property type="protein sequence ID" value="KIJ42506.1"/>
    <property type="molecule type" value="Genomic_DNA"/>
</dbReference>
<sequence length="253" mass="27893">MPPWSHASAVPRGQAQTQCPFCDRFFKRISRHYASHPTCKARANALQQAIMDEPTIESETEDQEEDITMEDNPTLHSSLVGNPRHSPGTPSSSMVPSKSMPMTPNHPLTTSMQSSGHIPSENIPDDVFGNSGQSSPKPNLFSVSQSFLHGVSGPLISHPGGTEEMSVHAEHPGEEDDQEDTPFEAENTFQLYAKYEYPSAGKVRAIHQSTIFHAMDKAIPAAYPYMPFFSEEEWSLAEFLTTSHLSKGSIDSF</sequence>
<feature type="compositionally biased region" description="Polar residues" evidence="1">
    <location>
        <begin position="130"/>
        <end position="139"/>
    </location>
</feature>
<protein>
    <submittedName>
        <fullName evidence="2">Unplaced genomic scaffold SPHSTscaffold_54, whole genome shotgun sequence</fullName>
    </submittedName>
</protein>
<evidence type="ECO:0000313" key="2">
    <source>
        <dbReference type="EMBL" id="KIJ42506.1"/>
    </source>
</evidence>
<feature type="compositionally biased region" description="Low complexity" evidence="1">
    <location>
        <begin position="90"/>
        <end position="102"/>
    </location>
</feature>